<dbReference type="AlphaFoldDB" id="A0A0J6SEJ5"/>
<accession>A0A0J6SEJ5</accession>
<dbReference type="EMBL" id="LABX01000141">
    <property type="protein sequence ID" value="KMO32102.1"/>
    <property type="molecule type" value="Genomic_DNA"/>
</dbReference>
<name>A0A0J6SEJ5_9HYPH</name>
<reference evidence="2 3" key="1">
    <citation type="submission" date="2015-03" db="EMBL/GenBank/DDBJ databases">
        <title>Genome sequencing of Methylobacterium aquaticum DSM16371 type strain.</title>
        <authorList>
            <person name="Chaudhry V."/>
            <person name="Patil P.B."/>
        </authorList>
    </citation>
    <scope>NUCLEOTIDE SEQUENCE [LARGE SCALE GENOMIC DNA]</scope>
    <source>
        <strain evidence="2 3">DSM 16371</strain>
    </source>
</reference>
<feature type="region of interest" description="Disordered" evidence="1">
    <location>
        <begin position="1"/>
        <end position="61"/>
    </location>
</feature>
<organism evidence="2 3">
    <name type="scientific">Methylobacterium aquaticum</name>
    <dbReference type="NCBI Taxonomy" id="270351"/>
    <lineage>
        <taxon>Bacteria</taxon>
        <taxon>Pseudomonadati</taxon>
        <taxon>Pseudomonadota</taxon>
        <taxon>Alphaproteobacteria</taxon>
        <taxon>Hyphomicrobiales</taxon>
        <taxon>Methylobacteriaceae</taxon>
        <taxon>Methylobacterium</taxon>
    </lineage>
</organism>
<feature type="compositionally biased region" description="Basic residues" evidence="1">
    <location>
        <begin position="34"/>
        <end position="43"/>
    </location>
</feature>
<dbReference type="PATRIC" id="fig|270351.6.peg.1270"/>
<comment type="caution">
    <text evidence="2">The sequence shown here is derived from an EMBL/GenBank/DDBJ whole genome shotgun (WGS) entry which is preliminary data.</text>
</comment>
<evidence type="ECO:0000256" key="1">
    <source>
        <dbReference type="SAM" id="MobiDB-lite"/>
    </source>
</evidence>
<protein>
    <submittedName>
        <fullName evidence="2">Uncharacterized protein</fullName>
    </submittedName>
</protein>
<sequence>MREGAGRTGPASAGRTPALSAQRDVDARGPPSQLRRKPARAWPKRLPPARPSPTGDPACPT</sequence>
<dbReference type="Proteomes" id="UP000035929">
    <property type="component" value="Unassembled WGS sequence"/>
</dbReference>
<gene>
    <name evidence="2" type="ORF">VP06_18255</name>
</gene>
<evidence type="ECO:0000313" key="3">
    <source>
        <dbReference type="Proteomes" id="UP000035929"/>
    </source>
</evidence>
<proteinExistence type="predicted"/>
<evidence type="ECO:0000313" key="2">
    <source>
        <dbReference type="EMBL" id="KMO32102.1"/>
    </source>
</evidence>